<dbReference type="Ensembl" id="ENSATET00000015830.3">
    <property type="protein sequence ID" value="ENSATEP00000015587.1"/>
    <property type="gene ID" value="ENSATEG00000010826.3"/>
</dbReference>
<gene>
    <name evidence="10" type="primary">TRMT61B</name>
</gene>
<evidence type="ECO:0000256" key="1">
    <source>
        <dbReference type="ARBA" id="ARBA00012796"/>
    </source>
</evidence>
<dbReference type="RefSeq" id="XP_026210911.1">
    <property type="nucleotide sequence ID" value="XM_026355126.1"/>
</dbReference>
<keyword evidence="5" id="KW-0819">tRNA processing</keyword>
<evidence type="ECO:0000259" key="8">
    <source>
        <dbReference type="Pfam" id="PF08704"/>
    </source>
</evidence>
<dbReference type="GeneTree" id="ENSGT00940000154239"/>
<dbReference type="Gene3D" id="3.10.330.20">
    <property type="match status" value="1"/>
</dbReference>
<organism evidence="10 11">
    <name type="scientific">Anabas testudineus</name>
    <name type="common">Climbing perch</name>
    <name type="synonym">Anthias testudineus</name>
    <dbReference type="NCBI Taxonomy" id="64144"/>
    <lineage>
        <taxon>Eukaryota</taxon>
        <taxon>Metazoa</taxon>
        <taxon>Chordata</taxon>
        <taxon>Craniata</taxon>
        <taxon>Vertebrata</taxon>
        <taxon>Euteleostomi</taxon>
        <taxon>Actinopterygii</taxon>
        <taxon>Neopterygii</taxon>
        <taxon>Teleostei</taxon>
        <taxon>Neoteleostei</taxon>
        <taxon>Acanthomorphata</taxon>
        <taxon>Anabantaria</taxon>
        <taxon>Anabantiformes</taxon>
        <taxon>Anabantoidei</taxon>
        <taxon>Anabantidae</taxon>
        <taxon>Anabas</taxon>
    </lineage>
</organism>
<dbReference type="OrthoDB" id="5585464at2759"/>
<evidence type="ECO:0000256" key="3">
    <source>
        <dbReference type="ARBA" id="ARBA00022679"/>
    </source>
</evidence>
<dbReference type="InterPro" id="IPR014816">
    <property type="entry name" value="tRNA_MeTrfase_Gcd14"/>
</dbReference>
<evidence type="ECO:0000256" key="6">
    <source>
        <dbReference type="ARBA" id="ARBA00048481"/>
    </source>
</evidence>
<dbReference type="FunFam" id="3.40.50.150:FF:000181">
    <property type="entry name" value="tRNA (Adenine(58)-N(1))-methyltransferase, mitochondrial isoform X4"/>
    <property type="match status" value="1"/>
</dbReference>
<dbReference type="Proteomes" id="UP000265040">
    <property type="component" value="Chromosome 12"/>
</dbReference>
<evidence type="ECO:0000256" key="7">
    <source>
        <dbReference type="SAM" id="MobiDB-lite"/>
    </source>
</evidence>
<name>A0A3Q1I5Z0_ANATE</name>
<dbReference type="PANTHER" id="PTHR12133">
    <property type="entry name" value="TRNA (ADENINE(58)-N(1))-METHYLTRANSFERASE"/>
    <property type="match status" value="1"/>
</dbReference>
<dbReference type="SUPFAM" id="SSF53335">
    <property type="entry name" value="S-adenosyl-L-methionine-dependent methyltransferases"/>
    <property type="match status" value="1"/>
</dbReference>
<dbReference type="GO" id="GO:0030488">
    <property type="term" value="P:tRNA methylation"/>
    <property type="evidence" value="ECO:0007669"/>
    <property type="project" value="InterPro"/>
</dbReference>
<dbReference type="Pfam" id="PF21985">
    <property type="entry name" value="TR61B_FKBP-like"/>
    <property type="match status" value="1"/>
</dbReference>
<dbReference type="Gene3D" id="3.40.50.150">
    <property type="entry name" value="Vaccinia Virus protein VP39"/>
    <property type="match status" value="1"/>
</dbReference>
<accession>A0A3Q1I5Z0</accession>
<dbReference type="InParanoid" id="A0A3Q1I5Z0"/>
<dbReference type="AlphaFoldDB" id="A0A3Q1I5Z0"/>
<dbReference type="GO" id="GO:0005739">
    <property type="term" value="C:mitochondrion"/>
    <property type="evidence" value="ECO:0007669"/>
    <property type="project" value="TreeGrafter"/>
</dbReference>
<evidence type="ECO:0000313" key="10">
    <source>
        <dbReference type="Ensembl" id="ENSATEP00000015587.1"/>
    </source>
</evidence>
<comment type="catalytic activity">
    <reaction evidence="6">
        <text>an adenosine in mRNA + S-adenosyl-L-methionine = an N(1)-methyladenosine in mRNA + S-adenosyl-L-homocysteine + H(+)</text>
        <dbReference type="Rhea" id="RHEA:55392"/>
        <dbReference type="Rhea" id="RHEA-COMP:12414"/>
        <dbReference type="Rhea" id="RHEA-COMP:12415"/>
        <dbReference type="ChEBI" id="CHEBI:15378"/>
        <dbReference type="ChEBI" id="CHEBI:57856"/>
        <dbReference type="ChEBI" id="CHEBI:59789"/>
        <dbReference type="ChEBI" id="CHEBI:74411"/>
        <dbReference type="ChEBI" id="CHEBI:74491"/>
    </reaction>
</comment>
<dbReference type="EC" id="2.1.1.220" evidence="1"/>
<dbReference type="InterPro" id="IPR029063">
    <property type="entry name" value="SAM-dependent_MTases_sf"/>
</dbReference>
<keyword evidence="2" id="KW-0489">Methyltransferase</keyword>
<evidence type="ECO:0000256" key="5">
    <source>
        <dbReference type="ARBA" id="ARBA00022694"/>
    </source>
</evidence>
<dbReference type="FunFam" id="3.10.330.20:FF:000003">
    <property type="entry name" value="tRNA (Adenine(58)-N(1))-methyltransferase, mitochondrial isoform X1"/>
    <property type="match status" value="1"/>
</dbReference>
<feature type="domain" description="tRNA (adenine(58)-N(1))-methyltransferase catalytic subunit TRM61 C-terminal" evidence="8">
    <location>
        <begin position="243"/>
        <end position="476"/>
    </location>
</feature>
<evidence type="ECO:0000256" key="4">
    <source>
        <dbReference type="ARBA" id="ARBA00022691"/>
    </source>
</evidence>
<dbReference type="GO" id="GO:0160107">
    <property type="term" value="F:tRNA (adenine(58)-N1)-methyltransferase activity"/>
    <property type="evidence" value="ECO:0007669"/>
    <property type="project" value="UniProtKB-EC"/>
</dbReference>
<evidence type="ECO:0000313" key="11">
    <source>
        <dbReference type="Proteomes" id="UP000265040"/>
    </source>
</evidence>
<proteinExistence type="predicted"/>
<keyword evidence="11" id="KW-1185">Reference proteome</keyword>
<evidence type="ECO:0000256" key="2">
    <source>
        <dbReference type="ARBA" id="ARBA00022603"/>
    </source>
</evidence>
<feature type="domain" description="TR61B FKBP-like" evidence="9">
    <location>
        <begin position="168"/>
        <end position="221"/>
    </location>
</feature>
<sequence length="482" mass="53701">MAAQMPFAGLMCVHGLARISTYSPRLIRHRGTLVKLNKSRREIRTFSTGSVKCNEKEKEDSESSPLSTNLTARQALSKRRRPLSPLERISSLLPQDALSPEVMQLREQSQQEPGEDADMQVSVTDCTQEEGGGKEMPVKEDLETHLTCDAAAESVPLATLPGESLLAFGELLVAEYRKRRAEFKKMFQLQAGTRLESSWGIILHDSIAGQPAGQFLKTGRGVPIFIRRASLEDYVLFMKRGPAIAYPKDAATMLMMMDVTEGDCVLESGSGSGAMSLFLSRAVGSKGRVLSVEVREDHHRRAVLNYKRWRTSWSLRRGEEWPDNVQFENTDLSTASSLLAHQGFNAVALDLISPQLVLPTVIPHLHHGGVCAVYLANITQVIDLLEGLRCLALPLLCERIIEVPIREWLVAPARQKDGHYCTRKVPILHKDQEGEEQEMSDETEEELTTGARPAFGSIPYIARPHPEQLSHSAFLVKLRKYV</sequence>
<reference evidence="10" key="1">
    <citation type="submission" date="2021-04" db="EMBL/GenBank/DDBJ databases">
        <authorList>
            <consortium name="Wellcome Sanger Institute Data Sharing"/>
        </authorList>
    </citation>
    <scope>NUCLEOTIDE SEQUENCE [LARGE SCALE GENOMIC DNA]</scope>
</reference>
<dbReference type="InterPro" id="IPR054151">
    <property type="entry name" value="TR61B_FKBP-like"/>
</dbReference>
<dbReference type="GeneID" id="113158846"/>
<dbReference type="STRING" id="64144.ENSATEP00000015570"/>
<dbReference type="FunCoup" id="A0A3Q1I5Z0">
    <property type="interactions" value="23"/>
</dbReference>
<dbReference type="RefSeq" id="XP_026210909.1">
    <property type="nucleotide sequence ID" value="XM_026355124.1"/>
</dbReference>
<dbReference type="PROSITE" id="PS51620">
    <property type="entry name" value="SAM_TRM61"/>
    <property type="match status" value="1"/>
</dbReference>
<reference evidence="10" key="2">
    <citation type="submission" date="2025-08" db="UniProtKB">
        <authorList>
            <consortium name="Ensembl"/>
        </authorList>
    </citation>
    <scope>IDENTIFICATION</scope>
</reference>
<keyword evidence="4" id="KW-0949">S-adenosyl-L-methionine</keyword>
<dbReference type="Pfam" id="PF08704">
    <property type="entry name" value="GCD14"/>
    <property type="match status" value="1"/>
</dbReference>
<feature type="region of interest" description="Disordered" evidence="7">
    <location>
        <begin position="51"/>
        <end position="91"/>
    </location>
</feature>
<keyword evidence="3" id="KW-0808">Transferase</keyword>
<dbReference type="GO" id="GO:0031515">
    <property type="term" value="C:tRNA (m1A) methyltransferase complex"/>
    <property type="evidence" value="ECO:0007669"/>
    <property type="project" value="InterPro"/>
</dbReference>
<dbReference type="SMR" id="A0A3Q1I5Z0"/>
<protein>
    <recommendedName>
        <fullName evidence="1">tRNA (adenine(58)-N(1))-methyltransferase</fullName>
        <ecNumber evidence="1">2.1.1.220</ecNumber>
    </recommendedName>
</protein>
<feature type="compositionally biased region" description="Polar residues" evidence="7">
    <location>
        <begin position="63"/>
        <end position="74"/>
    </location>
</feature>
<evidence type="ECO:0000259" key="9">
    <source>
        <dbReference type="Pfam" id="PF21985"/>
    </source>
</evidence>
<dbReference type="OMA" id="TMLLLMD"/>
<dbReference type="PANTHER" id="PTHR12133:SF1">
    <property type="entry name" value="TRNA (ADENINE(58)-N(1))-METHYLTRANSFERASE, MITOCHONDRIAL"/>
    <property type="match status" value="1"/>
</dbReference>
<dbReference type="InterPro" id="IPR049470">
    <property type="entry name" value="TRM61_C"/>
</dbReference>
<reference evidence="10" key="3">
    <citation type="submission" date="2025-09" db="UniProtKB">
        <authorList>
            <consortium name="Ensembl"/>
        </authorList>
    </citation>
    <scope>IDENTIFICATION</scope>
</reference>